<keyword evidence="3" id="KW-0804">Transcription</keyword>
<dbReference type="PANTHER" id="PTHR33154:SF33">
    <property type="entry name" value="TRANSCRIPTIONAL REPRESSOR SDPR"/>
    <property type="match status" value="1"/>
</dbReference>
<keyword evidence="1" id="KW-0805">Transcription regulation</keyword>
<dbReference type="NCBIfam" id="NF033789">
    <property type="entry name" value="repress_SdpR"/>
    <property type="match status" value="1"/>
</dbReference>
<dbReference type="Pfam" id="PF01022">
    <property type="entry name" value="HTH_5"/>
    <property type="match status" value="1"/>
</dbReference>
<dbReference type="Gene3D" id="1.10.10.10">
    <property type="entry name" value="Winged helix-like DNA-binding domain superfamily/Winged helix DNA-binding domain"/>
    <property type="match status" value="1"/>
</dbReference>
<dbReference type="InterPro" id="IPR001845">
    <property type="entry name" value="HTH_ArsR_DNA-bd_dom"/>
</dbReference>
<dbReference type="CDD" id="cd00090">
    <property type="entry name" value="HTH_ARSR"/>
    <property type="match status" value="1"/>
</dbReference>
<gene>
    <name evidence="5" type="ORF">Q5741_17755</name>
</gene>
<reference evidence="5 6" key="1">
    <citation type="submission" date="2023-07" db="EMBL/GenBank/DDBJ databases">
        <title>Paenibacillus sp. JX-17 nov. isolated from soil.</title>
        <authorList>
            <person name="Wan Y."/>
            <person name="Liu B."/>
        </authorList>
    </citation>
    <scope>NUCLEOTIDE SEQUENCE [LARGE SCALE GENOMIC DNA]</scope>
    <source>
        <strain evidence="5 6">JX-17</strain>
    </source>
</reference>
<accession>A0ABT9CG75</accession>
<keyword evidence="6" id="KW-1185">Reference proteome</keyword>
<dbReference type="InterPro" id="IPR036390">
    <property type="entry name" value="WH_DNA-bd_sf"/>
</dbReference>
<comment type="caution">
    <text evidence="5">The sequence shown here is derived from an EMBL/GenBank/DDBJ whole genome shotgun (WGS) entry which is preliminary data.</text>
</comment>
<dbReference type="InterPro" id="IPR011991">
    <property type="entry name" value="ArsR-like_HTH"/>
</dbReference>
<feature type="domain" description="HTH arsR-type" evidence="4">
    <location>
        <begin position="1"/>
        <end position="87"/>
    </location>
</feature>
<dbReference type="PRINTS" id="PR00778">
    <property type="entry name" value="HTHARSR"/>
</dbReference>
<dbReference type="InterPro" id="IPR047796">
    <property type="entry name" value="SdpR-like_repress"/>
</dbReference>
<dbReference type="InterPro" id="IPR051081">
    <property type="entry name" value="HTH_MetalResp_TranReg"/>
</dbReference>
<keyword evidence="2" id="KW-0238">DNA-binding</keyword>
<organism evidence="5 6">
    <name type="scientific">Paenibacillus lacisoli</name>
    <dbReference type="NCBI Taxonomy" id="3064525"/>
    <lineage>
        <taxon>Bacteria</taxon>
        <taxon>Bacillati</taxon>
        <taxon>Bacillota</taxon>
        <taxon>Bacilli</taxon>
        <taxon>Bacillales</taxon>
        <taxon>Paenibacillaceae</taxon>
        <taxon>Paenibacillus</taxon>
    </lineage>
</organism>
<dbReference type="EMBL" id="JAUQTB010000014">
    <property type="protein sequence ID" value="MDO7908250.1"/>
    <property type="molecule type" value="Genomic_DNA"/>
</dbReference>
<dbReference type="SUPFAM" id="SSF46785">
    <property type="entry name" value="Winged helix' DNA-binding domain"/>
    <property type="match status" value="1"/>
</dbReference>
<dbReference type="InterPro" id="IPR036388">
    <property type="entry name" value="WH-like_DNA-bd_sf"/>
</dbReference>
<dbReference type="PANTHER" id="PTHR33154">
    <property type="entry name" value="TRANSCRIPTIONAL REGULATOR, ARSR FAMILY"/>
    <property type="match status" value="1"/>
</dbReference>
<evidence type="ECO:0000259" key="4">
    <source>
        <dbReference type="PROSITE" id="PS50987"/>
    </source>
</evidence>
<proteinExistence type="predicted"/>
<evidence type="ECO:0000313" key="5">
    <source>
        <dbReference type="EMBL" id="MDO7908250.1"/>
    </source>
</evidence>
<name>A0ABT9CG75_9BACL</name>
<evidence type="ECO:0000256" key="2">
    <source>
        <dbReference type="ARBA" id="ARBA00023125"/>
    </source>
</evidence>
<protein>
    <submittedName>
        <fullName evidence="5">Autorepressor SdpR family transcription factor</fullName>
    </submittedName>
</protein>
<sequence length="89" mass="10204">MKHTFKALADEERRRILEMLKQGRMSAGEISSSFAMSQATVSHHLSILKEADLVRTERQGKYIIYELNTTVMDDVMAWMMDLKGDSDHA</sequence>
<evidence type="ECO:0000256" key="1">
    <source>
        <dbReference type="ARBA" id="ARBA00023015"/>
    </source>
</evidence>
<dbReference type="NCBIfam" id="NF033788">
    <property type="entry name" value="HTH_metalloreg"/>
    <property type="match status" value="1"/>
</dbReference>
<dbReference type="Proteomes" id="UP001240171">
    <property type="component" value="Unassembled WGS sequence"/>
</dbReference>
<evidence type="ECO:0000256" key="3">
    <source>
        <dbReference type="ARBA" id="ARBA00023163"/>
    </source>
</evidence>
<evidence type="ECO:0000313" key="6">
    <source>
        <dbReference type="Proteomes" id="UP001240171"/>
    </source>
</evidence>
<dbReference type="SMART" id="SM00418">
    <property type="entry name" value="HTH_ARSR"/>
    <property type="match status" value="1"/>
</dbReference>
<dbReference type="PROSITE" id="PS50987">
    <property type="entry name" value="HTH_ARSR_2"/>
    <property type="match status" value="1"/>
</dbReference>